<evidence type="ECO:0000313" key="8">
    <source>
        <dbReference type="Proteomes" id="UP000009170"/>
    </source>
</evidence>
<evidence type="ECO:0000256" key="4">
    <source>
        <dbReference type="ARBA" id="ARBA00022840"/>
    </source>
</evidence>
<dbReference type="InParanoid" id="A0A090MDN7"/>
<sequence length="800" mass="90238">MSIGVVDYDSTQFPSLKQFEQQVVYVTEETVGNIVKIPCVFNHLNEYRSRFYRLLLEEAKSDVRIAYETTLGSQGALKIAVQRTWNENGCTFFEFYVRSVDRPPLADGTVVYLSLSELSKPRSHTKCCASVITQSNERSNKVEARLIEPISEAAHDLGSILECIRASSAKHLWAIPATRLTTHTRHFDALAALQDTRSHFQRFLIKPSSSNVEEPASSALTKLGLENSKFATLLKSTLNDPQFEALLLSAHHATRFSCSDHYSVPFSLIQGPPGTGKTKVITSLANALHLLQFQYYFDSITALISRQSKAQAPSMKRKRTMVHAVDTQTLKPRILICAPSNAAVDNVLDRIIHNRFLQMDASQYSPDVMRLVSGEANVSMTAQAVSIEHRVKSLVEMSADDWSAWYSRQYHTFTTSELKLKEKFEAQCEDELWESNILQLHEIRDRALGDLARLERLRPLHGGSVAGDLRMIREISDDLAASFVDEAEIVCCTLTSLSKRFFRINSRPFKTIIVDEACQAIEPATLIPLTIYNAHCVLVGDPQQLPATVKSRVAKTARYDRSLFERLMEAGVPAKLLSIQYRMHPEIRCFPSCVFYSGALVDAPKLDQSRYLPAHKYWPFKPFMVFDVVQGQEERASTLSRYNKNEAVFIVDLLVRYLTLFPLTRKSRLDIMVLSGYREQCTLVHRLLQQTSIVNCVNVSTIDAFQGQESDVIVLSCVRTSATDIGFLADLRRLNVAITRARCSLWVICKCETVSKFHIWQLLLKNAKERGCYTTSLDAIFSSTKETKRTLFAKCSDGSG</sequence>
<evidence type="ECO:0000259" key="6">
    <source>
        <dbReference type="Pfam" id="PF13087"/>
    </source>
</evidence>
<feature type="domain" description="DNA2/NAM7 helicase helicase" evidence="5">
    <location>
        <begin position="238"/>
        <end position="552"/>
    </location>
</feature>
<dbReference type="RefSeq" id="XP_022840759.1">
    <property type="nucleotide sequence ID" value="XM_022985069.1"/>
</dbReference>
<dbReference type="FunFam" id="3.40.50.300:FF:000326">
    <property type="entry name" value="P-loop containing nucleoside triphosphate hydrolase"/>
    <property type="match status" value="1"/>
</dbReference>
<feature type="domain" description="DNA2/NAM7 helicase-like C-terminal" evidence="6">
    <location>
        <begin position="559"/>
        <end position="751"/>
    </location>
</feature>
<dbReference type="CDD" id="cd18042">
    <property type="entry name" value="DEXXQc_SETX"/>
    <property type="match status" value="1"/>
</dbReference>
<evidence type="ECO:0000259" key="5">
    <source>
        <dbReference type="Pfam" id="PF13086"/>
    </source>
</evidence>
<gene>
    <name evidence="7" type="ORF">OT_ostta02g02480</name>
</gene>
<keyword evidence="8" id="KW-1185">Reference proteome</keyword>
<dbReference type="GeneID" id="9837228"/>
<dbReference type="EMBL" id="CAID01000002">
    <property type="protein sequence ID" value="CEG01041.1"/>
    <property type="molecule type" value="Genomic_DNA"/>
</dbReference>
<dbReference type="KEGG" id="ota:OT_ostta02g02480"/>
<evidence type="ECO:0000256" key="3">
    <source>
        <dbReference type="ARBA" id="ARBA00022806"/>
    </source>
</evidence>
<dbReference type="AlphaFoldDB" id="A0A090MDN7"/>
<dbReference type="SUPFAM" id="SSF52540">
    <property type="entry name" value="P-loop containing nucleoside triphosphate hydrolases"/>
    <property type="match status" value="1"/>
</dbReference>
<proteinExistence type="predicted"/>
<organism evidence="7 8">
    <name type="scientific">Ostreococcus tauri</name>
    <name type="common">Marine green alga</name>
    <dbReference type="NCBI Taxonomy" id="70448"/>
    <lineage>
        <taxon>Eukaryota</taxon>
        <taxon>Viridiplantae</taxon>
        <taxon>Chlorophyta</taxon>
        <taxon>Mamiellophyceae</taxon>
        <taxon>Mamiellales</taxon>
        <taxon>Bathycoccaceae</taxon>
        <taxon>Ostreococcus</taxon>
    </lineage>
</organism>
<dbReference type="InterPro" id="IPR047187">
    <property type="entry name" value="SF1_C_Upf1"/>
</dbReference>
<dbReference type="GO" id="GO:0016787">
    <property type="term" value="F:hydrolase activity"/>
    <property type="evidence" value="ECO:0007669"/>
    <property type="project" value="UniProtKB-KW"/>
</dbReference>
<evidence type="ECO:0000256" key="1">
    <source>
        <dbReference type="ARBA" id="ARBA00022741"/>
    </source>
</evidence>
<dbReference type="Proteomes" id="UP000009170">
    <property type="component" value="Unassembled WGS sequence"/>
</dbReference>
<dbReference type="Pfam" id="PF13086">
    <property type="entry name" value="AAA_11"/>
    <property type="match status" value="1"/>
</dbReference>
<evidence type="ECO:0000256" key="2">
    <source>
        <dbReference type="ARBA" id="ARBA00022801"/>
    </source>
</evidence>
<name>A0A090MDN7_OSTTA</name>
<dbReference type="PANTHER" id="PTHR10887:SF495">
    <property type="entry name" value="HELICASE SENATAXIN ISOFORM X1-RELATED"/>
    <property type="match status" value="1"/>
</dbReference>
<dbReference type="InterPro" id="IPR041679">
    <property type="entry name" value="DNA2/NAM7-like_C"/>
</dbReference>
<keyword evidence="4" id="KW-0067">ATP-binding</keyword>
<dbReference type="Gene3D" id="3.40.50.300">
    <property type="entry name" value="P-loop containing nucleotide triphosphate hydrolases"/>
    <property type="match status" value="2"/>
</dbReference>
<comment type="caution">
    <text evidence="7">The sequence shown here is derived from an EMBL/GenBank/DDBJ whole genome shotgun (WGS) entry which is preliminary data.</text>
</comment>
<dbReference type="GO" id="GO:0005694">
    <property type="term" value="C:chromosome"/>
    <property type="evidence" value="ECO:0007669"/>
    <property type="project" value="UniProtKB-ARBA"/>
</dbReference>
<dbReference type="Pfam" id="PF13087">
    <property type="entry name" value="AAA_12"/>
    <property type="match status" value="1"/>
</dbReference>
<reference evidence="8" key="1">
    <citation type="journal article" date="2006" name="Proc. Natl. Acad. Sci. U.S.A.">
        <title>Genome analysis of the smallest free-living eukaryote Ostreococcus tauri unveils many unique features.</title>
        <authorList>
            <person name="Derelle E."/>
            <person name="Ferraz C."/>
            <person name="Rombauts S."/>
            <person name="Rouze P."/>
            <person name="Worden A.Z."/>
            <person name="Robbens S."/>
            <person name="Partensky F."/>
            <person name="Degroeve S."/>
            <person name="Echeynie S."/>
            <person name="Cooke R."/>
            <person name="Saeys Y."/>
            <person name="Wuyts J."/>
            <person name="Jabbari K."/>
            <person name="Bowler C."/>
            <person name="Panaud O."/>
            <person name="Piegu B."/>
            <person name="Ball S.G."/>
            <person name="Ral J.-P."/>
            <person name="Bouget F.-Y."/>
            <person name="Piganeau G."/>
            <person name="De Baets B."/>
            <person name="Picard A."/>
            <person name="Delseny M."/>
            <person name="Demaille J."/>
            <person name="Van de Peer Y."/>
            <person name="Moreau H."/>
        </authorList>
    </citation>
    <scope>NUCLEOTIDE SEQUENCE [LARGE SCALE GENOMIC DNA]</scope>
    <source>
        <strain evidence="8">OTTH 0595 / CCAP 157/2 / RCC745</strain>
    </source>
</reference>
<protein>
    <submittedName>
        <fullName evidence="7">Probable helicase MAGATAMA 3</fullName>
    </submittedName>
</protein>
<keyword evidence="3 7" id="KW-0347">Helicase</keyword>
<keyword evidence="2" id="KW-0378">Hydrolase</keyword>
<accession>A0A090MDN7</accession>
<dbReference type="InterPro" id="IPR027417">
    <property type="entry name" value="P-loop_NTPase"/>
</dbReference>
<dbReference type="CDD" id="cd18808">
    <property type="entry name" value="SF1_C_Upf1"/>
    <property type="match status" value="1"/>
</dbReference>
<dbReference type="GO" id="GO:0005524">
    <property type="term" value="F:ATP binding"/>
    <property type="evidence" value="ECO:0007669"/>
    <property type="project" value="UniProtKB-KW"/>
</dbReference>
<dbReference type="OrthoDB" id="6513042at2759"/>
<dbReference type="STRING" id="70448.A0A090MDN7"/>
<dbReference type="InterPro" id="IPR045055">
    <property type="entry name" value="DNA2/NAM7-like"/>
</dbReference>
<dbReference type="InterPro" id="IPR041677">
    <property type="entry name" value="DNA2/NAM7_AAA_11"/>
</dbReference>
<dbReference type="FunCoup" id="A0A090MDN7">
    <property type="interactions" value="387"/>
</dbReference>
<dbReference type="GO" id="GO:0004386">
    <property type="term" value="F:helicase activity"/>
    <property type="evidence" value="ECO:0007669"/>
    <property type="project" value="UniProtKB-KW"/>
</dbReference>
<evidence type="ECO:0000313" key="7">
    <source>
        <dbReference type="EMBL" id="CEG01041.1"/>
    </source>
</evidence>
<keyword evidence="1" id="KW-0547">Nucleotide-binding</keyword>
<dbReference type="PANTHER" id="PTHR10887">
    <property type="entry name" value="DNA2/NAM7 HELICASE FAMILY"/>
    <property type="match status" value="1"/>
</dbReference>
<reference evidence="7 8" key="2">
    <citation type="journal article" date="2014" name="BMC Genomics">
        <title>An improved genome of the model marine alga Ostreococcus tauri unfolds by assessing Illumina de novo assemblies.</title>
        <authorList>
            <person name="Blanc-Mathieu R."/>
            <person name="Verhelst B."/>
            <person name="Derelle E."/>
            <person name="Rombauts S."/>
            <person name="Bouget F.Y."/>
            <person name="Carre I."/>
            <person name="Chateau A."/>
            <person name="Eyre-Walker A."/>
            <person name="Grimsley N."/>
            <person name="Moreau H."/>
            <person name="Piegu B."/>
            <person name="Rivals E."/>
            <person name="Schackwitz W."/>
            <person name="Van de Peer Y."/>
            <person name="Piganeau G."/>
        </authorList>
    </citation>
    <scope>NUCLEOTIDE SEQUENCE [LARGE SCALE GENOMIC DNA]</scope>
    <source>
        <strain evidence="8">OTTH 0595 / CCAP 157/2 / RCC745</strain>
    </source>
</reference>